<keyword evidence="17" id="KW-1185">Reference proteome</keyword>
<comment type="similarity">
    <text evidence="4">Belongs to the diacylglycerol acyltransferase family.</text>
</comment>
<dbReference type="GO" id="GO:0006071">
    <property type="term" value="P:glycerol metabolic process"/>
    <property type="evidence" value="ECO:0007669"/>
    <property type="project" value="UniProtKB-KW"/>
</dbReference>
<comment type="caution">
    <text evidence="16">The sequence shown here is derived from an EMBL/GenBank/DDBJ whole genome shotgun (WGS) entry which is preliminary data.</text>
</comment>
<evidence type="ECO:0000256" key="6">
    <source>
        <dbReference type="ARBA" id="ARBA00022516"/>
    </source>
</evidence>
<protein>
    <recommendedName>
        <fullName evidence="5">diacylglycerol O-acyltransferase</fullName>
        <ecNumber evidence="5">2.3.1.20</ecNumber>
    </recommendedName>
</protein>
<keyword evidence="10" id="KW-0256">Endoplasmic reticulum</keyword>
<dbReference type="GO" id="GO:0019432">
    <property type="term" value="P:triglyceride biosynthetic process"/>
    <property type="evidence" value="ECO:0007669"/>
    <property type="project" value="TreeGrafter"/>
</dbReference>
<evidence type="ECO:0000256" key="10">
    <source>
        <dbReference type="ARBA" id="ARBA00022824"/>
    </source>
</evidence>
<comment type="pathway">
    <text evidence="3">Lipid metabolism.</text>
</comment>
<sequence length="175" mass="19228">MTGSFASDMFGIRELYKGLKTWSVTLSGHFLLPLRREALMWGGMGASSKRNIQWILRQKEKGHVVTIAIGGCNEGIMSAPGKYHLKLADRKGFVKVAMAEGADLVPMFRFGENDTYRPVNGICPKRLRNAQAHIVKNFGFCPPSLVGDIMIGLPRGRTRADPDSSGTGDRRSNSC</sequence>
<evidence type="ECO:0000256" key="2">
    <source>
        <dbReference type="ARBA" id="ARBA00004771"/>
    </source>
</evidence>
<keyword evidence="14" id="KW-0012">Acyltransferase</keyword>
<feature type="region of interest" description="Disordered" evidence="15">
    <location>
        <begin position="156"/>
        <end position="175"/>
    </location>
</feature>
<name>A0AAV5TV82_9BILA</name>
<evidence type="ECO:0000256" key="14">
    <source>
        <dbReference type="ARBA" id="ARBA00023315"/>
    </source>
</evidence>
<dbReference type="InterPro" id="IPR007130">
    <property type="entry name" value="DAGAT"/>
</dbReference>
<dbReference type="EMBL" id="BTSX01000005">
    <property type="protein sequence ID" value="GMS98149.1"/>
    <property type="molecule type" value="Genomic_DNA"/>
</dbReference>
<comment type="subcellular location">
    <subcellularLocation>
        <location evidence="1">Endoplasmic reticulum membrane</location>
        <topology evidence="1">Multi-pass membrane protein</topology>
    </subcellularLocation>
</comment>
<dbReference type="GO" id="GO:0005789">
    <property type="term" value="C:endoplasmic reticulum membrane"/>
    <property type="evidence" value="ECO:0007669"/>
    <property type="project" value="UniProtKB-SubCell"/>
</dbReference>
<proteinExistence type="inferred from homology"/>
<evidence type="ECO:0000313" key="16">
    <source>
        <dbReference type="EMBL" id="GMS98149.1"/>
    </source>
</evidence>
<evidence type="ECO:0000256" key="4">
    <source>
        <dbReference type="ARBA" id="ARBA00005420"/>
    </source>
</evidence>
<feature type="compositionally biased region" description="Basic and acidic residues" evidence="15">
    <location>
        <begin position="158"/>
        <end position="175"/>
    </location>
</feature>
<keyword evidence="13" id="KW-0472">Membrane</keyword>
<keyword evidence="8" id="KW-0812">Transmembrane</keyword>
<dbReference type="Proteomes" id="UP001432027">
    <property type="component" value="Unassembled WGS sequence"/>
</dbReference>
<comment type="pathway">
    <text evidence="2">Glycerolipid metabolism; triacylglycerol biosynthesis.</text>
</comment>
<dbReference type="PANTHER" id="PTHR12317:SF0">
    <property type="entry name" value="ACYLTRANSFERASE"/>
    <property type="match status" value="1"/>
</dbReference>
<dbReference type="AlphaFoldDB" id="A0AAV5TV82"/>
<organism evidence="16 17">
    <name type="scientific">Pristionchus entomophagus</name>
    <dbReference type="NCBI Taxonomy" id="358040"/>
    <lineage>
        <taxon>Eukaryota</taxon>
        <taxon>Metazoa</taxon>
        <taxon>Ecdysozoa</taxon>
        <taxon>Nematoda</taxon>
        <taxon>Chromadorea</taxon>
        <taxon>Rhabditida</taxon>
        <taxon>Rhabditina</taxon>
        <taxon>Diplogasteromorpha</taxon>
        <taxon>Diplogasteroidea</taxon>
        <taxon>Neodiplogasteridae</taxon>
        <taxon>Pristionchus</taxon>
    </lineage>
</organism>
<keyword evidence="11" id="KW-1133">Transmembrane helix</keyword>
<gene>
    <name evidence="16" type="ORF">PENTCL1PPCAC_20324</name>
</gene>
<keyword evidence="6" id="KW-0444">Lipid biosynthesis</keyword>
<dbReference type="Pfam" id="PF03982">
    <property type="entry name" value="DAGAT"/>
    <property type="match status" value="1"/>
</dbReference>
<keyword evidence="9" id="KW-0319">Glycerol metabolism</keyword>
<evidence type="ECO:0000256" key="3">
    <source>
        <dbReference type="ARBA" id="ARBA00005189"/>
    </source>
</evidence>
<evidence type="ECO:0000313" key="17">
    <source>
        <dbReference type="Proteomes" id="UP001432027"/>
    </source>
</evidence>
<reference evidence="16" key="1">
    <citation type="submission" date="2023-10" db="EMBL/GenBank/DDBJ databases">
        <title>Genome assembly of Pristionchus species.</title>
        <authorList>
            <person name="Yoshida K."/>
            <person name="Sommer R.J."/>
        </authorList>
    </citation>
    <scope>NUCLEOTIDE SEQUENCE</scope>
    <source>
        <strain evidence="16">RS0144</strain>
    </source>
</reference>
<evidence type="ECO:0000256" key="15">
    <source>
        <dbReference type="SAM" id="MobiDB-lite"/>
    </source>
</evidence>
<dbReference type="EC" id="2.3.1.20" evidence="5"/>
<evidence type="ECO:0000256" key="12">
    <source>
        <dbReference type="ARBA" id="ARBA00023098"/>
    </source>
</evidence>
<dbReference type="PANTHER" id="PTHR12317">
    <property type="entry name" value="DIACYLGLYCEROL O-ACYLTRANSFERASE"/>
    <property type="match status" value="1"/>
</dbReference>
<evidence type="ECO:0000256" key="7">
    <source>
        <dbReference type="ARBA" id="ARBA00022679"/>
    </source>
</evidence>
<keyword evidence="7" id="KW-0808">Transferase</keyword>
<accession>A0AAV5TV82</accession>
<evidence type="ECO:0000256" key="5">
    <source>
        <dbReference type="ARBA" id="ARBA00013244"/>
    </source>
</evidence>
<dbReference type="GO" id="GO:0004144">
    <property type="term" value="F:diacylglycerol O-acyltransferase activity"/>
    <property type="evidence" value="ECO:0007669"/>
    <property type="project" value="UniProtKB-EC"/>
</dbReference>
<evidence type="ECO:0000256" key="8">
    <source>
        <dbReference type="ARBA" id="ARBA00022692"/>
    </source>
</evidence>
<evidence type="ECO:0000256" key="11">
    <source>
        <dbReference type="ARBA" id="ARBA00022989"/>
    </source>
</evidence>
<evidence type="ECO:0000256" key="9">
    <source>
        <dbReference type="ARBA" id="ARBA00022798"/>
    </source>
</evidence>
<evidence type="ECO:0000256" key="1">
    <source>
        <dbReference type="ARBA" id="ARBA00004477"/>
    </source>
</evidence>
<keyword evidence="12" id="KW-0443">Lipid metabolism</keyword>
<evidence type="ECO:0000256" key="13">
    <source>
        <dbReference type="ARBA" id="ARBA00023136"/>
    </source>
</evidence>